<sequence length="178" mass="20144">MNTTFGSLLPQGQWNMNYRYNEHQTAEASFISSGGLSMPMSMNMMHAPQGVLLKLEQQQEEDKIMHADLSHLYTHNQLQEGPSHHVSTMESTTTNVMINGNNNNNNNVAAFNNSNNIVEMKKLFNQGNVLHDGDKHELSLTRDFLGVESLKLQQQEVPRFNPIGSVMHMQNDQFGGHY</sequence>
<gene>
    <name evidence="1" type="ORF">L195_g001900</name>
</gene>
<comment type="caution">
    <text evidence="1">The sequence shown here is derived from an EMBL/GenBank/DDBJ whole genome shotgun (WGS) entry which is preliminary data.</text>
</comment>
<organism evidence="1 2">
    <name type="scientific">Trifolium pratense</name>
    <name type="common">Red clover</name>
    <dbReference type="NCBI Taxonomy" id="57577"/>
    <lineage>
        <taxon>Eukaryota</taxon>
        <taxon>Viridiplantae</taxon>
        <taxon>Streptophyta</taxon>
        <taxon>Embryophyta</taxon>
        <taxon>Tracheophyta</taxon>
        <taxon>Spermatophyta</taxon>
        <taxon>Magnoliopsida</taxon>
        <taxon>eudicotyledons</taxon>
        <taxon>Gunneridae</taxon>
        <taxon>Pentapetalae</taxon>
        <taxon>rosids</taxon>
        <taxon>fabids</taxon>
        <taxon>Fabales</taxon>
        <taxon>Fabaceae</taxon>
        <taxon>Papilionoideae</taxon>
        <taxon>50 kb inversion clade</taxon>
        <taxon>NPAAA clade</taxon>
        <taxon>Hologalegina</taxon>
        <taxon>IRL clade</taxon>
        <taxon>Trifolieae</taxon>
        <taxon>Trifolium</taxon>
    </lineage>
</organism>
<dbReference type="AlphaFoldDB" id="A0A2K3NQZ4"/>
<proteinExistence type="predicted"/>
<name>A0A2K3NQZ4_TRIPR</name>
<reference evidence="1 2" key="2">
    <citation type="journal article" date="2017" name="Front. Plant Sci.">
        <title>Gene Classification and Mining of Molecular Markers Useful in Red Clover (Trifolium pratense) Breeding.</title>
        <authorList>
            <person name="Istvanek J."/>
            <person name="Dluhosova J."/>
            <person name="Dluhos P."/>
            <person name="Patkova L."/>
            <person name="Nedelnik J."/>
            <person name="Repkova J."/>
        </authorList>
    </citation>
    <scope>NUCLEOTIDE SEQUENCE [LARGE SCALE GENOMIC DNA]</scope>
    <source>
        <strain evidence="2">cv. Tatra</strain>
        <tissue evidence="1">Young leaves</tissue>
    </source>
</reference>
<dbReference type="EMBL" id="ASHM01000809">
    <property type="protein sequence ID" value="PNY05449.1"/>
    <property type="molecule type" value="Genomic_DNA"/>
</dbReference>
<dbReference type="Proteomes" id="UP000236291">
    <property type="component" value="Unassembled WGS sequence"/>
</dbReference>
<dbReference type="ExpressionAtlas" id="A0A2K3NQZ4">
    <property type="expression patterns" value="baseline"/>
</dbReference>
<accession>A0A2K3NQZ4</accession>
<protein>
    <submittedName>
        <fullName evidence="1">Uncharacterized protein</fullName>
    </submittedName>
</protein>
<evidence type="ECO:0000313" key="1">
    <source>
        <dbReference type="EMBL" id="PNY05449.1"/>
    </source>
</evidence>
<reference evidence="1 2" key="1">
    <citation type="journal article" date="2014" name="Am. J. Bot.">
        <title>Genome assembly and annotation for red clover (Trifolium pratense; Fabaceae).</title>
        <authorList>
            <person name="Istvanek J."/>
            <person name="Jaros M."/>
            <person name="Krenek A."/>
            <person name="Repkova J."/>
        </authorList>
    </citation>
    <scope>NUCLEOTIDE SEQUENCE [LARGE SCALE GENOMIC DNA]</scope>
    <source>
        <strain evidence="2">cv. Tatra</strain>
        <tissue evidence="1">Young leaves</tissue>
    </source>
</reference>
<evidence type="ECO:0000313" key="2">
    <source>
        <dbReference type="Proteomes" id="UP000236291"/>
    </source>
</evidence>